<dbReference type="InterPro" id="IPR040161">
    <property type="entry name" value="FB224"/>
</dbReference>
<dbReference type="EMBL" id="BX284603">
    <property type="protein sequence ID" value="CCD73916.1"/>
    <property type="molecule type" value="Genomic_DNA"/>
</dbReference>
<dbReference type="PaxDb" id="6239-Y119D3B.6"/>
<dbReference type="PANTHER" id="PTHR23015">
    <property type="entry name" value="UNCHARACTERIZED C.ELEGANS PROTEIN"/>
    <property type="match status" value="1"/>
</dbReference>
<dbReference type="OrthoDB" id="2095648at2759"/>
<proteinExistence type="predicted"/>
<evidence type="ECO:0000313" key="4">
    <source>
        <dbReference type="WormBase" id="Y119D3B.6"/>
    </source>
</evidence>
<dbReference type="HOGENOM" id="CLU_030831_3_1_1"/>
<feature type="domain" description="F-box" evidence="1">
    <location>
        <begin position="1"/>
        <end position="40"/>
    </location>
</feature>
<dbReference type="PhylomeDB" id="Q95Y63"/>
<organism evidence="2 3">
    <name type="scientific">Caenorhabditis elegans</name>
    <dbReference type="NCBI Taxonomy" id="6239"/>
    <lineage>
        <taxon>Eukaryota</taxon>
        <taxon>Metazoa</taxon>
        <taxon>Ecdysozoa</taxon>
        <taxon>Nematoda</taxon>
        <taxon>Chromadorea</taxon>
        <taxon>Rhabditida</taxon>
        <taxon>Rhabditina</taxon>
        <taxon>Rhabditomorpha</taxon>
        <taxon>Rhabditoidea</taxon>
        <taxon>Rhabditidae</taxon>
        <taxon>Peloderinae</taxon>
        <taxon>Caenorhabditis</taxon>
    </lineage>
</organism>
<dbReference type="CDD" id="cd22150">
    <property type="entry name" value="F-box_CeFBXA-like"/>
    <property type="match status" value="1"/>
</dbReference>
<evidence type="ECO:0000313" key="2">
    <source>
        <dbReference type="EMBL" id="CCD73916.1"/>
    </source>
</evidence>
<protein>
    <submittedName>
        <fullName evidence="2">F-box domain-containing protein</fullName>
    </submittedName>
</protein>
<dbReference type="RefSeq" id="NP_497355.1">
    <property type="nucleotide sequence ID" value="NM_064954.5"/>
</dbReference>
<dbReference type="PANTHER" id="PTHR23015:SF4">
    <property type="entry name" value="DUF38 DOMAIN-CONTAINING PROTEIN-RELATED"/>
    <property type="match status" value="1"/>
</dbReference>
<dbReference type="Pfam" id="PF00646">
    <property type="entry name" value="F-box"/>
    <property type="match status" value="1"/>
</dbReference>
<dbReference type="Proteomes" id="UP000001940">
    <property type="component" value="Chromosome III"/>
</dbReference>
<dbReference type="WormBase" id="Y119D3B.6">
    <property type="protein sequence ID" value="CE27463"/>
    <property type="gene ID" value="WBGene00022484"/>
    <property type="gene designation" value="fbxa-77"/>
</dbReference>
<dbReference type="KEGG" id="cel:CELE_Y119D3B.6"/>
<dbReference type="Pfam" id="PF01827">
    <property type="entry name" value="FTH"/>
    <property type="match status" value="1"/>
</dbReference>
<dbReference type="Bgee" id="WBGene00022484">
    <property type="expression patterns" value="Expressed in material anatomical entity and 4 other cell types or tissues"/>
</dbReference>
<dbReference type="InParanoid" id="Q95Y63"/>
<dbReference type="PROSITE" id="PS50181">
    <property type="entry name" value="FBOX"/>
    <property type="match status" value="1"/>
</dbReference>
<dbReference type="InterPro" id="IPR001810">
    <property type="entry name" value="F-box_dom"/>
</dbReference>
<dbReference type="SMART" id="SM00256">
    <property type="entry name" value="FBOX"/>
    <property type="match status" value="1"/>
</dbReference>
<dbReference type="UCSC" id="Y119D3B.6">
    <property type="organism name" value="c. elegans"/>
</dbReference>
<keyword evidence="3" id="KW-1185">Reference proteome</keyword>
<evidence type="ECO:0000259" key="1">
    <source>
        <dbReference type="PROSITE" id="PS50181"/>
    </source>
</evidence>
<name>Q95Y63_CAEEL</name>
<dbReference type="InterPro" id="IPR002900">
    <property type="entry name" value="DUF38/FTH_CAE_spp"/>
</dbReference>
<dbReference type="AGR" id="WB:WBGene00022484"/>
<accession>Q95Y63</accession>
<evidence type="ECO:0000313" key="3">
    <source>
        <dbReference type="Proteomes" id="UP000001940"/>
    </source>
</evidence>
<sequence length="264" mass="30129">MVELGALPIEIVNEIIEKLKPVHRLTLRDVSRNFRAAVDNVGIDCEKVEIVLKPDNIVNLSVDGDDASNHDLDVILKARLAHLSVSFDTENKENRRIHSESLASTLKNLENCTTRSLLLKDLSCHEILLLLPFFNVLGEISIDGITCIDQLREVGQRSQWSKVTSLISRVWIKDMTILKHLFHLNRFYVKAKSIPVESAIKIRDILLNNATFQNCVIRIAEWKTGIPEIAKVFQPDYTDGNLIRYRNSFTISFTSHSLCIRRNE</sequence>
<reference evidence="2 3" key="1">
    <citation type="journal article" date="1998" name="Science">
        <title>Genome sequence of the nematode C. elegans: a platform for investigating biology.</title>
        <authorList>
            <consortium name="The C. elegans sequencing consortium"/>
            <person name="Sulson J.E."/>
            <person name="Waterston R."/>
        </authorList>
    </citation>
    <scope>NUCLEOTIDE SEQUENCE [LARGE SCALE GENOMIC DNA]</scope>
    <source>
        <strain evidence="2 3">Bristol N2</strain>
    </source>
</reference>
<dbReference type="PeptideAtlas" id="Q95Y63"/>
<dbReference type="GeneID" id="175290"/>
<dbReference type="CTD" id="175290"/>
<gene>
    <name evidence="2 4" type="primary">fbxa-77</name>
    <name evidence="2" type="ORF">CELE_Y119D3B.6</name>
    <name evidence="4" type="ORF">Y119D3B.6</name>
</gene>
<dbReference type="AlphaFoldDB" id="Q95Y63"/>